<dbReference type="PANTHER" id="PTHR12771">
    <property type="entry name" value="ENGULFMENT AND CELL MOTILITY"/>
    <property type="match status" value="1"/>
</dbReference>
<dbReference type="AlphaFoldDB" id="A0A3M7ESG7"/>
<dbReference type="Gene3D" id="1.25.10.10">
    <property type="entry name" value="Leucine-rich Repeat Variant"/>
    <property type="match status" value="1"/>
</dbReference>
<keyword evidence="2" id="KW-0581">Phagocytosis</keyword>
<dbReference type="GO" id="GO:0005886">
    <property type="term" value="C:plasma membrane"/>
    <property type="evidence" value="ECO:0007669"/>
    <property type="project" value="TreeGrafter"/>
</dbReference>
<dbReference type="OrthoDB" id="28413at2759"/>
<feature type="domain" description="ELMO" evidence="6">
    <location>
        <begin position="255"/>
        <end position="454"/>
    </location>
</feature>
<dbReference type="Proteomes" id="UP000269276">
    <property type="component" value="Unassembled WGS sequence"/>
</dbReference>
<dbReference type="InterPro" id="IPR050868">
    <property type="entry name" value="ELMO_domain-containing"/>
</dbReference>
<dbReference type="InterPro" id="IPR024574">
    <property type="entry name" value="ELMO_ARM"/>
</dbReference>
<evidence type="ECO:0000256" key="4">
    <source>
        <dbReference type="ARBA" id="ARBA00024863"/>
    </source>
</evidence>
<keyword evidence="3" id="KW-0729">SH3-binding</keyword>
<name>A0A3M7ESG7_HORWE</name>
<dbReference type="InterPro" id="IPR016024">
    <property type="entry name" value="ARM-type_fold"/>
</dbReference>
<dbReference type="VEuPathDB" id="FungiDB:BTJ68_13294"/>
<feature type="region of interest" description="Disordered" evidence="5">
    <location>
        <begin position="271"/>
        <end position="296"/>
    </location>
</feature>
<dbReference type="Gene3D" id="2.30.29.30">
    <property type="entry name" value="Pleckstrin-homology domain (PH domain)/Phosphotyrosine-binding domain (PTB)"/>
    <property type="match status" value="1"/>
</dbReference>
<evidence type="ECO:0000256" key="1">
    <source>
        <dbReference type="ARBA" id="ARBA00022703"/>
    </source>
</evidence>
<proteinExistence type="predicted"/>
<evidence type="ECO:0000256" key="2">
    <source>
        <dbReference type="ARBA" id="ARBA00022907"/>
    </source>
</evidence>
<feature type="compositionally biased region" description="Low complexity" evidence="5">
    <location>
        <begin position="597"/>
        <end position="607"/>
    </location>
</feature>
<dbReference type="InterPro" id="IPR011989">
    <property type="entry name" value="ARM-like"/>
</dbReference>
<dbReference type="Pfam" id="PF04727">
    <property type="entry name" value="ELMO_CED12"/>
    <property type="match status" value="1"/>
</dbReference>
<protein>
    <recommendedName>
        <fullName evidence="6">ELMO domain-containing protein</fullName>
    </recommendedName>
</protein>
<feature type="region of interest" description="Disordered" evidence="5">
    <location>
        <begin position="591"/>
        <end position="661"/>
    </location>
</feature>
<dbReference type="GO" id="GO:0007015">
    <property type="term" value="P:actin filament organization"/>
    <property type="evidence" value="ECO:0007669"/>
    <property type="project" value="TreeGrafter"/>
</dbReference>
<reference evidence="7 8" key="1">
    <citation type="journal article" date="2018" name="BMC Genomics">
        <title>Genomic evidence for intraspecific hybridization in a clonal and extremely halotolerant yeast.</title>
        <authorList>
            <person name="Gostincar C."/>
            <person name="Stajich J.E."/>
            <person name="Zupancic J."/>
            <person name="Zalar P."/>
            <person name="Gunde-Cimerman N."/>
        </authorList>
    </citation>
    <scope>NUCLEOTIDE SEQUENCE [LARGE SCALE GENOMIC DNA]</scope>
    <source>
        <strain evidence="7 8">EXF-2682</strain>
    </source>
</reference>
<feature type="compositionally biased region" description="Polar residues" evidence="5">
    <location>
        <begin position="615"/>
        <end position="646"/>
    </location>
</feature>
<gene>
    <name evidence="7" type="ORF">D0863_00194</name>
</gene>
<accession>A0A3M7ESG7</accession>
<evidence type="ECO:0000313" key="8">
    <source>
        <dbReference type="Proteomes" id="UP000269276"/>
    </source>
</evidence>
<evidence type="ECO:0000256" key="3">
    <source>
        <dbReference type="ARBA" id="ARBA00023036"/>
    </source>
</evidence>
<sequence>MDDLPDVNTLIPSLLSEQDSVRKYAVFKLQHALADPSFADSFISASGLLPLRQVILATTGNTQAYALGSLDALLELDVGWEAVDGEVIQKAVELAVGHPLVNIVRNALTLLVLVVGRPLRSRSAREEGEEGLGEEEEQTWGFRAIKPALDQYPQFLESLVQRLNASDHTLCANALQLVNALMRDAVVNGGENEWPRFIKRLQDLGVIGGVGMLMRGDSASDLHTPLAAAILEFQGLTKVLLRKWREVRVNLEFPEHKRALKTIHLLSKPEPYHEPALPTSPSDGSEPPTLGARRHHPEKWRRLGFATESPAWEFDETGYLGIMDLVDFARRNEDTYHKTLLEQAVMSPESRCPLARASLSVTLILYEHFEIDGPATPDATKAAGQRASVYERLEAHRDNSNPDKIYRPLLLQWGRLHTASLHAFLRLWKASGAEMPDDFYKIEELVRILVERVVGAASRKTDVASVEEGLRNVGLETARQWQMEGLEEVYEDAWGPHLGAVREQLSRESALFMKEQRVRCLLQGSWFPTASAAGASAAGVGGGGWRYVRLSHNRRYLHYRNFGEKTEGSELSLDQLPEKIDLNTVTSVESNISAAEQQQQQQRQSQQTNGVLGGQANSSVETLRTGTARDSTKQSQLQQPATTSKITIIGTLPPPGRSGATSALSLVSPGADEETVLLELQPQSISEASEWLDGLLMLLDQQPITASTTQLIDMMVDWGVRLRMLNLRWEDVDWEALEQRVKGLEVEEREVPSREGLAGEEYWYAQTVS</sequence>
<evidence type="ECO:0000259" key="6">
    <source>
        <dbReference type="PROSITE" id="PS51335"/>
    </source>
</evidence>
<dbReference type="InterPro" id="IPR006816">
    <property type="entry name" value="ELMO_dom"/>
</dbReference>
<dbReference type="InterPro" id="IPR001849">
    <property type="entry name" value="PH_domain"/>
</dbReference>
<dbReference type="GO" id="GO:0017124">
    <property type="term" value="F:SH3 domain binding"/>
    <property type="evidence" value="ECO:0007669"/>
    <property type="project" value="UniProtKB-KW"/>
</dbReference>
<evidence type="ECO:0000256" key="5">
    <source>
        <dbReference type="SAM" id="MobiDB-lite"/>
    </source>
</evidence>
<dbReference type="PANTHER" id="PTHR12771:SF56">
    <property type="entry name" value="CED-12"/>
    <property type="match status" value="1"/>
</dbReference>
<dbReference type="Pfam" id="PF11841">
    <property type="entry name" value="ELMO_ARM"/>
    <property type="match status" value="1"/>
</dbReference>
<dbReference type="InterPro" id="IPR011993">
    <property type="entry name" value="PH-like_dom_sf"/>
</dbReference>
<dbReference type="GO" id="GO:0006915">
    <property type="term" value="P:apoptotic process"/>
    <property type="evidence" value="ECO:0007669"/>
    <property type="project" value="UniProtKB-KW"/>
</dbReference>
<keyword evidence="1" id="KW-0053">Apoptosis</keyword>
<evidence type="ECO:0000313" key="7">
    <source>
        <dbReference type="EMBL" id="RMY79206.1"/>
    </source>
</evidence>
<comment type="caution">
    <text evidence="7">The sequence shown here is derived from an EMBL/GenBank/DDBJ whole genome shotgun (WGS) entry which is preliminary data.</text>
</comment>
<dbReference type="SUPFAM" id="SSF48371">
    <property type="entry name" value="ARM repeat"/>
    <property type="match status" value="1"/>
</dbReference>
<dbReference type="PROSITE" id="PS51335">
    <property type="entry name" value="ELMO"/>
    <property type="match status" value="1"/>
</dbReference>
<organism evidence="7 8">
    <name type="scientific">Hortaea werneckii</name>
    <name type="common">Black yeast</name>
    <name type="synonym">Cladosporium werneckii</name>
    <dbReference type="NCBI Taxonomy" id="91943"/>
    <lineage>
        <taxon>Eukaryota</taxon>
        <taxon>Fungi</taxon>
        <taxon>Dikarya</taxon>
        <taxon>Ascomycota</taxon>
        <taxon>Pezizomycotina</taxon>
        <taxon>Dothideomycetes</taxon>
        <taxon>Dothideomycetidae</taxon>
        <taxon>Mycosphaerellales</taxon>
        <taxon>Teratosphaeriaceae</taxon>
        <taxon>Hortaea</taxon>
    </lineage>
</organism>
<comment type="function">
    <text evidence="4">Involved in cytoskeletal rearrangements required for phagocytosis of apoptotic cells and cell motility. Acts in association with DOCK1 and CRK. Was initially proposed to be required in complex with DOCK1 to activate Rac Rho small GTPases. May enhance the guanine nucleotide exchange factor (GEF) activity of DOCK1.</text>
</comment>
<dbReference type="EMBL" id="QWIP01000003">
    <property type="protein sequence ID" value="RMY79206.1"/>
    <property type="molecule type" value="Genomic_DNA"/>
</dbReference>
<dbReference type="Pfam" id="PF16457">
    <property type="entry name" value="PH_12"/>
    <property type="match status" value="1"/>
</dbReference>